<evidence type="ECO:0000313" key="1">
    <source>
        <dbReference type="EMBL" id="VDM77211.1"/>
    </source>
</evidence>
<dbReference type="Proteomes" id="UP000270094">
    <property type="component" value="Unassembled WGS sequence"/>
</dbReference>
<accession>A0A3P7IW61</accession>
<dbReference type="AlphaFoldDB" id="A0A3P7IW61"/>
<keyword evidence="2" id="KW-1185">Reference proteome</keyword>
<dbReference type="EMBL" id="UYYB01098678">
    <property type="protein sequence ID" value="VDM77211.1"/>
    <property type="molecule type" value="Genomic_DNA"/>
</dbReference>
<organism evidence="1 2">
    <name type="scientific">Strongylus vulgaris</name>
    <name type="common">Blood worm</name>
    <dbReference type="NCBI Taxonomy" id="40348"/>
    <lineage>
        <taxon>Eukaryota</taxon>
        <taxon>Metazoa</taxon>
        <taxon>Ecdysozoa</taxon>
        <taxon>Nematoda</taxon>
        <taxon>Chromadorea</taxon>
        <taxon>Rhabditida</taxon>
        <taxon>Rhabditina</taxon>
        <taxon>Rhabditomorpha</taxon>
        <taxon>Strongyloidea</taxon>
        <taxon>Strongylidae</taxon>
        <taxon>Strongylus</taxon>
    </lineage>
</organism>
<proteinExistence type="predicted"/>
<gene>
    <name evidence="1" type="ORF">SVUK_LOCUS12209</name>
</gene>
<evidence type="ECO:0000313" key="2">
    <source>
        <dbReference type="Proteomes" id="UP000270094"/>
    </source>
</evidence>
<sequence length="74" mass="8160">MSSRSYQVAQDAMDFGQKGHANACHGDCPTLCTYTRTISAKTDLHALLKAAVRINYHVIALHETKSRNGREAVE</sequence>
<protein>
    <submittedName>
        <fullName evidence="1">Uncharacterized protein</fullName>
    </submittedName>
</protein>
<name>A0A3P7IW61_STRVU</name>
<reference evidence="1 2" key="1">
    <citation type="submission" date="2018-11" db="EMBL/GenBank/DDBJ databases">
        <authorList>
            <consortium name="Pathogen Informatics"/>
        </authorList>
    </citation>
    <scope>NUCLEOTIDE SEQUENCE [LARGE SCALE GENOMIC DNA]</scope>
</reference>